<comment type="caution">
    <text evidence="1">The sequence shown here is derived from an EMBL/GenBank/DDBJ whole genome shotgun (WGS) entry which is preliminary data.</text>
</comment>
<evidence type="ECO:0000313" key="2">
    <source>
        <dbReference type="Proteomes" id="UP001241537"/>
    </source>
</evidence>
<evidence type="ECO:0000313" key="1">
    <source>
        <dbReference type="EMBL" id="MDQ0153548.1"/>
    </source>
</evidence>
<dbReference type="AlphaFoldDB" id="A0AAE4AL22"/>
<gene>
    <name evidence="1" type="ORF">J2S20_002269</name>
</gene>
<dbReference type="EMBL" id="JAUSTO010000023">
    <property type="protein sequence ID" value="MDQ0153548.1"/>
    <property type="molecule type" value="Genomic_DNA"/>
</dbReference>
<name>A0AAE4AL22_9FIRM</name>
<organism evidence="1 2">
    <name type="scientific">Moryella indoligenes</name>
    <dbReference type="NCBI Taxonomy" id="371674"/>
    <lineage>
        <taxon>Bacteria</taxon>
        <taxon>Bacillati</taxon>
        <taxon>Bacillota</taxon>
        <taxon>Clostridia</taxon>
        <taxon>Lachnospirales</taxon>
        <taxon>Lachnospiraceae</taxon>
        <taxon>Moryella</taxon>
    </lineage>
</organism>
<accession>A0AAE4AL22</accession>
<proteinExistence type="predicted"/>
<reference evidence="1" key="1">
    <citation type="submission" date="2023-07" db="EMBL/GenBank/DDBJ databases">
        <title>Genomic Encyclopedia of Type Strains, Phase IV (KMG-IV): sequencing the most valuable type-strain genomes for metagenomic binning, comparative biology and taxonomic classification.</title>
        <authorList>
            <person name="Goeker M."/>
        </authorList>
    </citation>
    <scope>NUCLEOTIDE SEQUENCE</scope>
    <source>
        <strain evidence="1">DSM 19659</strain>
    </source>
</reference>
<keyword evidence="2" id="KW-1185">Reference proteome</keyword>
<sequence>MAQSNEVNTVTLSRGHSFGFASIQSELSDLIDLAITLLEGDK</sequence>
<dbReference type="Proteomes" id="UP001241537">
    <property type="component" value="Unassembled WGS sequence"/>
</dbReference>
<protein>
    <submittedName>
        <fullName evidence="1">Uncharacterized protein</fullName>
    </submittedName>
</protein>